<dbReference type="InterPro" id="IPR013216">
    <property type="entry name" value="Methyltransf_11"/>
</dbReference>
<dbReference type="EMBL" id="LAZR01003726">
    <property type="protein sequence ID" value="KKN15303.1"/>
    <property type="molecule type" value="Genomic_DNA"/>
</dbReference>
<evidence type="ECO:0000313" key="2">
    <source>
        <dbReference type="EMBL" id="KKN15303.1"/>
    </source>
</evidence>
<feature type="domain" description="Methyltransferase type 11" evidence="1">
    <location>
        <begin position="38"/>
        <end position="149"/>
    </location>
</feature>
<dbReference type="Pfam" id="PF08241">
    <property type="entry name" value="Methyltransf_11"/>
    <property type="match status" value="1"/>
</dbReference>
<accession>A0A0F9RDH8</accession>
<proteinExistence type="predicted"/>
<gene>
    <name evidence="2" type="ORF">LCGC14_0987410</name>
</gene>
<dbReference type="PANTHER" id="PTHR43591:SF24">
    <property type="entry name" value="2-METHOXY-6-POLYPRENYL-1,4-BENZOQUINOL METHYLASE, MITOCHONDRIAL"/>
    <property type="match status" value="1"/>
</dbReference>
<dbReference type="AlphaFoldDB" id="A0A0F9RDH8"/>
<dbReference type="PANTHER" id="PTHR43591">
    <property type="entry name" value="METHYLTRANSFERASE"/>
    <property type="match status" value="1"/>
</dbReference>
<comment type="caution">
    <text evidence="2">The sequence shown here is derived from an EMBL/GenBank/DDBJ whole genome shotgun (WGS) entry which is preliminary data.</text>
</comment>
<evidence type="ECO:0000259" key="1">
    <source>
        <dbReference type="Pfam" id="PF08241"/>
    </source>
</evidence>
<sequence length="293" mass="31391">MNSVDTTYEPYSQDPGYIAANRALIDGIDLEGVDRVADLACGTGLLSGLLLGRKDTLAIGAIDLDPVQIGIAQRHFQGPVHDDLAALRAAAAQGTGGAWFTAGSAMELPFDDDEIDLVVIGNAIHLMPDRAAFLAEVARVLRPGGRLVFNSVFYVGTFVPGTEPLFTEWMKQAVMELAEINAARAANGERPVPRVRGKGDRAFRKDWLSADGWGEALAQAGLKVEHAADRPVPISREGLALVGSYGGLAEVLMSGYPVEIASQCLQRAAPRAFDIIGIDEVPRNWLEMRAVRT</sequence>
<dbReference type="CDD" id="cd02440">
    <property type="entry name" value="AdoMet_MTases"/>
    <property type="match status" value="1"/>
</dbReference>
<dbReference type="InterPro" id="IPR029063">
    <property type="entry name" value="SAM-dependent_MTases_sf"/>
</dbReference>
<dbReference type="GO" id="GO:0008757">
    <property type="term" value="F:S-adenosylmethionine-dependent methyltransferase activity"/>
    <property type="evidence" value="ECO:0007669"/>
    <property type="project" value="InterPro"/>
</dbReference>
<dbReference type="Gene3D" id="3.40.50.150">
    <property type="entry name" value="Vaccinia Virus protein VP39"/>
    <property type="match status" value="1"/>
</dbReference>
<organism evidence="2">
    <name type="scientific">marine sediment metagenome</name>
    <dbReference type="NCBI Taxonomy" id="412755"/>
    <lineage>
        <taxon>unclassified sequences</taxon>
        <taxon>metagenomes</taxon>
        <taxon>ecological metagenomes</taxon>
    </lineage>
</organism>
<name>A0A0F9RDH8_9ZZZZ</name>
<protein>
    <recommendedName>
        <fullName evidence="1">Methyltransferase type 11 domain-containing protein</fullName>
    </recommendedName>
</protein>
<reference evidence="2" key="1">
    <citation type="journal article" date="2015" name="Nature">
        <title>Complex archaea that bridge the gap between prokaryotes and eukaryotes.</title>
        <authorList>
            <person name="Spang A."/>
            <person name="Saw J.H."/>
            <person name="Jorgensen S.L."/>
            <person name="Zaremba-Niedzwiedzka K."/>
            <person name="Martijn J."/>
            <person name="Lind A.E."/>
            <person name="van Eijk R."/>
            <person name="Schleper C."/>
            <person name="Guy L."/>
            <person name="Ettema T.J."/>
        </authorList>
    </citation>
    <scope>NUCLEOTIDE SEQUENCE</scope>
</reference>
<dbReference type="SUPFAM" id="SSF53335">
    <property type="entry name" value="S-adenosyl-L-methionine-dependent methyltransferases"/>
    <property type="match status" value="1"/>
</dbReference>